<protein>
    <recommendedName>
        <fullName evidence="3">Replication initiator protein A</fullName>
    </recommendedName>
</protein>
<organism evidence="1 2">
    <name type="scientific">Pseudomonas asuensis</name>
    <dbReference type="NCBI Taxonomy" id="1825787"/>
    <lineage>
        <taxon>Bacteria</taxon>
        <taxon>Pseudomonadati</taxon>
        <taxon>Pseudomonadota</taxon>
        <taxon>Gammaproteobacteria</taxon>
        <taxon>Pseudomonadales</taxon>
        <taxon>Pseudomonadaceae</taxon>
        <taxon>Pseudomonas</taxon>
    </lineage>
</organism>
<proteinExistence type="predicted"/>
<comment type="caution">
    <text evidence="1">The sequence shown here is derived from an EMBL/GenBank/DDBJ whole genome shotgun (WGS) entry which is preliminary data.</text>
</comment>
<sequence>MYIADASNIAEDPISSEQVPVEAFCADFSEWSVKDDVASMEFPIFSLSKQKDIRIREYTNPTTGKTIRVSPTMDGAATVFDKDLLIFIGSQLIQGRKAGRPVSQYVEVDVSRFLAATGRRVGGRSFELIVAMLRRLKGTSLETNIVTGGKEQLRGFGLIEDYEVTRYTSNKKGVAEVQVKISEWLFNALLEYEVLTLDKKYFELTQSIDRRLYEIARKHVGAKAFWKCDIDIVREKTGTTQDIRRFRSEIRDVIRRDPLPEYRIALDKASELHRIVFYTRDNKLLSKALINNDLAGWFENLERHQCA</sequence>
<evidence type="ECO:0000313" key="2">
    <source>
        <dbReference type="Proteomes" id="UP000616499"/>
    </source>
</evidence>
<evidence type="ECO:0008006" key="3">
    <source>
        <dbReference type="Google" id="ProtNLM"/>
    </source>
</evidence>
<dbReference type="Pfam" id="PF10134">
    <property type="entry name" value="RPA"/>
    <property type="match status" value="1"/>
</dbReference>
<dbReference type="EMBL" id="BMNW01000011">
    <property type="protein sequence ID" value="GGM26036.1"/>
    <property type="molecule type" value="Genomic_DNA"/>
</dbReference>
<keyword evidence="2" id="KW-1185">Reference proteome</keyword>
<dbReference type="Proteomes" id="UP000616499">
    <property type="component" value="Unassembled WGS sequence"/>
</dbReference>
<evidence type="ECO:0000313" key="1">
    <source>
        <dbReference type="EMBL" id="GGM26036.1"/>
    </source>
</evidence>
<dbReference type="InterPro" id="IPR018777">
    <property type="entry name" value="Replication_initiator_prot_A"/>
</dbReference>
<dbReference type="RefSeq" id="WP_188867992.1">
    <property type="nucleotide sequence ID" value="NZ_BMNW01000011.1"/>
</dbReference>
<reference evidence="2" key="1">
    <citation type="journal article" date="2019" name="Int. J. Syst. Evol. Microbiol.">
        <title>The Global Catalogue of Microorganisms (GCM) 10K type strain sequencing project: providing services to taxonomists for standard genome sequencing and annotation.</title>
        <authorList>
            <consortium name="The Broad Institute Genomics Platform"/>
            <consortium name="The Broad Institute Genome Sequencing Center for Infectious Disease"/>
            <person name="Wu L."/>
            <person name="Ma J."/>
        </authorList>
    </citation>
    <scope>NUCLEOTIDE SEQUENCE [LARGE SCALE GENOMIC DNA]</scope>
    <source>
        <strain evidence="2">JCM 13501</strain>
    </source>
</reference>
<accession>A0ABQ2H2P9</accession>
<name>A0ABQ2H2P9_9PSED</name>
<gene>
    <name evidence="1" type="ORF">GCM10009425_40980</name>
</gene>